<dbReference type="OrthoDB" id="219616at2"/>
<evidence type="ECO:0000256" key="1">
    <source>
        <dbReference type="ARBA" id="ARBA00022729"/>
    </source>
</evidence>
<dbReference type="PANTHER" id="PTHR16026:SF0">
    <property type="entry name" value="CARTILAGE ACIDIC PROTEIN 1"/>
    <property type="match status" value="1"/>
</dbReference>
<sequence length="1012" mass="109873">MTSPFRSSSSTFASSVSGKAWLRAKPCRSCIVLLACLVLSIGCNSGTKQETAQPDVPANPLGTMKLSIKTGDWQRASEMVSLVKEQNSDDPDAMALVARVVHHGGDANQAAELLRKSCQLEGYRSEARVRQAMIAMVEVGRLYDGMELLRAAVDKHPEQHETKRWLYDFYVGTENHSPAESLGEQLIRDRKFDEELLLSFTAPGKRSLDEKPLDAMVERYPDDRRPLLGTAKAFFDDSDYEQSIELLRSILEQFPQHLPSYALLGRAYAAKGMWSELEAWEENAPDGISQFAAYWIARGDLARSRDDAAAAVAMYWQATRSGRFYESLAWSRLATTAEQLSQSDERVTDEMVDAIRSHSVAIARLEQLKDRFVRTGRVSRSMVSEIVDAIDALGRPWEAEAWAAFGMTLPEDDSVDLDAQRAKIVNSLAGSTPWQLPQPIDEFQQNEVLAISTHDMTAAKQPALPTDQSTTTDESLTLAGALKNEAAERGLIVDLHTSETLDTPGISLHETLGCGGGTIDFDLDGWSDLYFVGAGGMPAKKDSQANQLMRNLSGHFADVSQVSRTDDRGFGQGVAVGDVNADGFPDLLVLNYGQNALLINRGDGTFADHGNTINAPDDISWSTSGAIADLNGDALPELIVVNYCAGLGPVTDGCPMAGTTTERSCTPTKFPALRDQFFEAQPDGGFVDSTEQWNANPSVPGRGLGIVVGSLDDQPGNEVLVANDMTENHFWQRSGAESFSLAESGILRGLGVDDRSVAQGSMGIATGDLDGDGDIDFYVTNFDGEYNTFHQNWGGGIWQDDTARRNLVADTVPLVGFGSEAMDLNNDGSLELVVTNGHVDLFSRGEEKAMYAQPMQVFSRNGSQWRQADGVIAGSYGQNPHVGRALWTIDANHDGALDAVVTHQTEAAALLMGQPSGSHWISIRLVGVTDERDAIGAVVTLRYADRTQTQFVLSGDGYLCSNERSVRFGLGEYSGDCTVSVTWPGGDIQTWQNLSPNQPWILTQGQADASDG</sequence>
<evidence type="ECO:0000259" key="2">
    <source>
        <dbReference type="Pfam" id="PF07593"/>
    </source>
</evidence>
<dbReference type="Gene3D" id="2.130.10.130">
    <property type="entry name" value="Integrin alpha, N-terminal"/>
    <property type="match status" value="2"/>
</dbReference>
<feature type="domain" description="ASPIC/UnbV" evidence="2">
    <location>
        <begin position="934"/>
        <end position="998"/>
    </location>
</feature>
<proteinExistence type="predicted"/>
<reference evidence="3 4" key="1">
    <citation type="submission" date="2019-02" db="EMBL/GenBank/DDBJ databases">
        <title>Deep-cultivation of Planctomycetes and their phenomic and genomic characterization uncovers novel biology.</title>
        <authorList>
            <person name="Wiegand S."/>
            <person name="Jogler M."/>
            <person name="Boedeker C."/>
            <person name="Pinto D."/>
            <person name="Vollmers J."/>
            <person name="Rivas-Marin E."/>
            <person name="Kohn T."/>
            <person name="Peeters S.H."/>
            <person name="Heuer A."/>
            <person name="Rast P."/>
            <person name="Oberbeckmann S."/>
            <person name="Bunk B."/>
            <person name="Jeske O."/>
            <person name="Meyerdierks A."/>
            <person name="Storesund J.E."/>
            <person name="Kallscheuer N."/>
            <person name="Luecker S."/>
            <person name="Lage O.M."/>
            <person name="Pohl T."/>
            <person name="Merkel B.J."/>
            <person name="Hornburger P."/>
            <person name="Mueller R.-W."/>
            <person name="Bruemmer F."/>
            <person name="Labrenz M."/>
            <person name="Spormann A.M."/>
            <person name="Op Den Camp H."/>
            <person name="Overmann J."/>
            <person name="Amann R."/>
            <person name="Jetten M.S.M."/>
            <person name="Mascher T."/>
            <person name="Medema M.H."/>
            <person name="Devos D.P."/>
            <person name="Kaster A.-K."/>
            <person name="Ovreas L."/>
            <person name="Rohde M."/>
            <person name="Galperin M.Y."/>
            <person name="Jogler C."/>
        </authorList>
    </citation>
    <scope>NUCLEOTIDE SEQUENCE [LARGE SCALE GENOMIC DNA]</scope>
    <source>
        <strain evidence="3 4">Pla52n</strain>
    </source>
</reference>
<name>A0A5C6B6Z2_9BACT</name>
<dbReference type="InterPro" id="IPR011990">
    <property type="entry name" value="TPR-like_helical_dom_sf"/>
</dbReference>
<dbReference type="InterPro" id="IPR011519">
    <property type="entry name" value="UnbV_ASPIC"/>
</dbReference>
<keyword evidence="4" id="KW-1185">Reference proteome</keyword>
<dbReference type="PANTHER" id="PTHR16026">
    <property type="entry name" value="CARTILAGE ACIDIC PROTEIN 1"/>
    <property type="match status" value="1"/>
</dbReference>
<accession>A0A5C6B6Z2</accession>
<dbReference type="InterPro" id="IPR027039">
    <property type="entry name" value="Crtac1"/>
</dbReference>
<dbReference type="SUPFAM" id="SSF48452">
    <property type="entry name" value="TPR-like"/>
    <property type="match status" value="1"/>
</dbReference>
<gene>
    <name evidence="3" type="ORF">Pla52n_02430</name>
</gene>
<dbReference type="Pfam" id="PF13517">
    <property type="entry name" value="FG-GAP_3"/>
    <property type="match status" value="1"/>
</dbReference>
<dbReference type="Gene3D" id="1.25.40.10">
    <property type="entry name" value="Tetratricopeptide repeat domain"/>
    <property type="match status" value="1"/>
</dbReference>
<dbReference type="InterPro" id="IPR013517">
    <property type="entry name" value="FG-GAP"/>
</dbReference>
<organism evidence="3 4">
    <name type="scientific">Stieleria varia</name>
    <dbReference type="NCBI Taxonomy" id="2528005"/>
    <lineage>
        <taxon>Bacteria</taxon>
        <taxon>Pseudomonadati</taxon>
        <taxon>Planctomycetota</taxon>
        <taxon>Planctomycetia</taxon>
        <taxon>Pirellulales</taxon>
        <taxon>Pirellulaceae</taxon>
        <taxon>Stieleria</taxon>
    </lineage>
</organism>
<protein>
    <submittedName>
        <fullName evidence="3">ASPIC and UnbV</fullName>
    </submittedName>
</protein>
<dbReference type="EMBL" id="SJPN01000001">
    <property type="protein sequence ID" value="TWU07670.1"/>
    <property type="molecule type" value="Genomic_DNA"/>
</dbReference>
<dbReference type="SUPFAM" id="SSF69318">
    <property type="entry name" value="Integrin alpha N-terminal domain"/>
    <property type="match status" value="1"/>
</dbReference>
<evidence type="ECO:0000313" key="3">
    <source>
        <dbReference type="EMBL" id="TWU07670.1"/>
    </source>
</evidence>
<dbReference type="AlphaFoldDB" id="A0A5C6B6Z2"/>
<keyword evidence="1" id="KW-0732">Signal</keyword>
<dbReference type="Pfam" id="PF07593">
    <property type="entry name" value="UnbV_ASPIC"/>
    <property type="match status" value="1"/>
</dbReference>
<dbReference type="RefSeq" id="WP_146517859.1">
    <property type="nucleotide sequence ID" value="NZ_CP151726.1"/>
</dbReference>
<dbReference type="InterPro" id="IPR028994">
    <property type="entry name" value="Integrin_alpha_N"/>
</dbReference>
<dbReference type="Proteomes" id="UP000320176">
    <property type="component" value="Unassembled WGS sequence"/>
</dbReference>
<comment type="caution">
    <text evidence="3">The sequence shown here is derived from an EMBL/GenBank/DDBJ whole genome shotgun (WGS) entry which is preliminary data.</text>
</comment>
<evidence type="ECO:0000313" key="4">
    <source>
        <dbReference type="Proteomes" id="UP000320176"/>
    </source>
</evidence>